<gene>
    <name evidence="1" type="ORF">GPA22_20155</name>
</gene>
<evidence type="ECO:0000313" key="1">
    <source>
        <dbReference type="EMBL" id="NMG46036.1"/>
    </source>
</evidence>
<protein>
    <submittedName>
        <fullName evidence="1">Glycosyltransferase</fullName>
    </submittedName>
</protein>
<comment type="caution">
    <text evidence="1">The sequence shown here is derived from an EMBL/GenBank/DDBJ whole genome shotgun (WGS) entry which is preliminary data.</text>
</comment>
<organism evidence="1 2">
    <name type="scientific">Aromatoleum toluvorans</name>
    <dbReference type="NCBI Taxonomy" id="92002"/>
    <lineage>
        <taxon>Bacteria</taxon>
        <taxon>Pseudomonadati</taxon>
        <taxon>Pseudomonadota</taxon>
        <taxon>Betaproteobacteria</taxon>
        <taxon>Rhodocyclales</taxon>
        <taxon>Rhodocyclaceae</taxon>
        <taxon>Aromatoleum</taxon>
    </lineage>
</organism>
<reference evidence="1 2" key="1">
    <citation type="submission" date="2019-12" db="EMBL/GenBank/DDBJ databases">
        <title>Comparative genomics gives insights into the taxonomy of the Azoarcus-Aromatoleum group and reveals separate origins of nif in the plant-associated Azoarcus and non-plant-associated Aromatoleum sub-groups.</title>
        <authorList>
            <person name="Lafos M."/>
            <person name="Maluk M."/>
            <person name="Batista M."/>
            <person name="Junghare M."/>
            <person name="Carmona M."/>
            <person name="Faoro H."/>
            <person name="Cruz L.M."/>
            <person name="Battistoni F."/>
            <person name="De Souza E."/>
            <person name="Pedrosa F."/>
            <person name="Chen W.-M."/>
            <person name="Poole P.S."/>
            <person name="Dixon R.A."/>
            <person name="James E.K."/>
        </authorList>
    </citation>
    <scope>NUCLEOTIDE SEQUENCE [LARGE SCALE GENOMIC DNA]</scope>
    <source>
        <strain evidence="1 2">Td21</strain>
    </source>
</reference>
<dbReference type="CDD" id="cd03808">
    <property type="entry name" value="GT4_CapM-like"/>
    <property type="match status" value="1"/>
</dbReference>
<dbReference type="SUPFAM" id="SSF53756">
    <property type="entry name" value="UDP-Glycosyltransferase/glycogen phosphorylase"/>
    <property type="match status" value="1"/>
</dbReference>
<proteinExistence type="predicted"/>
<name>A0ABX1Q2U6_9RHOO</name>
<keyword evidence="2" id="KW-1185">Reference proteome</keyword>
<dbReference type="PANTHER" id="PTHR12526:SF638">
    <property type="entry name" value="SPORE COAT PROTEIN SA"/>
    <property type="match status" value="1"/>
</dbReference>
<evidence type="ECO:0000313" key="2">
    <source>
        <dbReference type="Proteomes" id="UP000623795"/>
    </source>
</evidence>
<sequence>MRSLAIISNQAFSLVNFRGALIHDLAQAGVKVYALAPDYEGDTRAAVVALGALPVDYSLTRTGMNPLRDCLDTLYLALLLRRLRPDATLGYFIKPVIYGTLAAWIARVPRRYAMIEGMGFVFTDDGGRVSLRRRLLRGAVREMYRIALARAHRAVFLNRDDTNDFVRGGLVAVGNSCCIGGIGVDLAEWSPAPAVKTPVTFVLAARLLREKGIVEYVEAAARVKRKHPEVRFVLLGGLDPNPSGLSRADVEAWVQAGLIEWPGHVEVQAWLAQASVFVLPSYYREGVPRSTQEAMAMARPVITTDAPGCRDTVVDGDNGFLVPVRDVDALVDRMLTFIGEPELIESMGRRSRALAEERFDVRRINIKLMQIMEVDVGKRGTRGVAATEAVS</sequence>
<dbReference type="RefSeq" id="WP_169257867.1">
    <property type="nucleotide sequence ID" value="NZ_WTVN01000046.1"/>
</dbReference>
<dbReference type="Pfam" id="PF13692">
    <property type="entry name" value="Glyco_trans_1_4"/>
    <property type="match status" value="1"/>
</dbReference>
<dbReference type="PANTHER" id="PTHR12526">
    <property type="entry name" value="GLYCOSYLTRANSFERASE"/>
    <property type="match status" value="1"/>
</dbReference>
<dbReference type="Gene3D" id="3.40.50.2000">
    <property type="entry name" value="Glycogen Phosphorylase B"/>
    <property type="match status" value="2"/>
</dbReference>
<dbReference type="Proteomes" id="UP000623795">
    <property type="component" value="Unassembled WGS sequence"/>
</dbReference>
<dbReference type="EMBL" id="WTVN01000046">
    <property type="protein sequence ID" value="NMG46036.1"/>
    <property type="molecule type" value="Genomic_DNA"/>
</dbReference>
<accession>A0ABX1Q2U6</accession>